<gene>
    <name evidence="1" type="ORF">UFOPK2169_00431</name>
</gene>
<sequence>MVASVVASYGRCATENVPVIVSGRGEIFAVVTALVDNEGST</sequence>
<protein>
    <submittedName>
        <fullName evidence="1">Unannotated protein</fullName>
    </submittedName>
</protein>
<evidence type="ECO:0000313" key="1">
    <source>
        <dbReference type="EMBL" id="CAB4645722.1"/>
    </source>
</evidence>
<proteinExistence type="predicted"/>
<accession>A0A6J6K8P0</accession>
<name>A0A6J6K8P0_9ZZZZ</name>
<dbReference type="AlphaFoldDB" id="A0A6J6K8P0"/>
<organism evidence="1">
    <name type="scientific">freshwater metagenome</name>
    <dbReference type="NCBI Taxonomy" id="449393"/>
    <lineage>
        <taxon>unclassified sequences</taxon>
        <taxon>metagenomes</taxon>
        <taxon>ecological metagenomes</taxon>
    </lineage>
</organism>
<dbReference type="EMBL" id="CAEZWE010000010">
    <property type="protein sequence ID" value="CAB4645722.1"/>
    <property type="molecule type" value="Genomic_DNA"/>
</dbReference>
<reference evidence="1" key="1">
    <citation type="submission" date="2020-05" db="EMBL/GenBank/DDBJ databases">
        <authorList>
            <person name="Chiriac C."/>
            <person name="Salcher M."/>
            <person name="Ghai R."/>
            <person name="Kavagutti S V."/>
        </authorList>
    </citation>
    <scope>NUCLEOTIDE SEQUENCE</scope>
</reference>